<feature type="domain" description="Cytochrome c" evidence="4">
    <location>
        <begin position="152"/>
        <end position="218"/>
    </location>
</feature>
<dbReference type="EMBL" id="JAAAWP010000003">
    <property type="protein sequence ID" value="NDW21160.1"/>
    <property type="molecule type" value="Genomic_DNA"/>
</dbReference>
<name>A0A6L9MTQ5_9ALTE</name>
<dbReference type="GO" id="GO:0046872">
    <property type="term" value="F:metal ion binding"/>
    <property type="evidence" value="ECO:0007669"/>
    <property type="project" value="UniProtKB-KW"/>
</dbReference>
<keyword evidence="6" id="KW-1185">Reference proteome</keyword>
<keyword evidence="2 3" id="KW-0408">Iron</keyword>
<evidence type="ECO:0000313" key="6">
    <source>
        <dbReference type="Proteomes" id="UP000478837"/>
    </source>
</evidence>
<reference evidence="5 6" key="1">
    <citation type="submission" date="2020-01" db="EMBL/GenBank/DDBJ databases">
        <title>Genomes of bacteria type strains.</title>
        <authorList>
            <person name="Chen J."/>
            <person name="Zhu S."/>
            <person name="Yang J."/>
        </authorList>
    </citation>
    <scope>NUCLEOTIDE SEQUENCE [LARGE SCALE GENOMIC DNA]</scope>
    <source>
        <strain evidence="5 6">LMG 22958</strain>
    </source>
</reference>
<dbReference type="InterPro" id="IPR021796">
    <property type="entry name" value="Tll0287-like_dom"/>
</dbReference>
<dbReference type="Proteomes" id="UP000478837">
    <property type="component" value="Unassembled WGS sequence"/>
</dbReference>
<evidence type="ECO:0000256" key="3">
    <source>
        <dbReference type="PROSITE-ProRule" id="PRU00433"/>
    </source>
</evidence>
<evidence type="ECO:0000259" key="4">
    <source>
        <dbReference type="PROSITE" id="PS51007"/>
    </source>
</evidence>
<evidence type="ECO:0000256" key="1">
    <source>
        <dbReference type="ARBA" id="ARBA00022723"/>
    </source>
</evidence>
<dbReference type="GO" id="GO:0009055">
    <property type="term" value="F:electron transfer activity"/>
    <property type="evidence" value="ECO:0007669"/>
    <property type="project" value="InterPro"/>
</dbReference>
<protein>
    <submittedName>
        <fullName evidence="5">DUF3365 domain-containing protein</fullName>
    </submittedName>
</protein>
<dbReference type="AlphaFoldDB" id="A0A6L9MTQ5"/>
<organism evidence="5 6">
    <name type="scientific">Alteromonas hispanica</name>
    <dbReference type="NCBI Taxonomy" id="315421"/>
    <lineage>
        <taxon>Bacteria</taxon>
        <taxon>Pseudomonadati</taxon>
        <taxon>Pseudomonadota</taxon>
        <taxon>Gammaproteobacteria</taxon>
        <taxon>Alteromonadales</taxon>
        <taxon>Alteromonadaceae</taxon>
        <taxon>Alteromonas/Salinimonas group</taxon>
        <taxon>Alteromonas</taxon>
    </lineage>
</organism>
<dbReference type="PROSITE" id="PS51007">
    <property type="entry name" value="CYTC"/>
    <property type="match status" value="1"/>
</dbReference>
<keyword evidence="3" id="KW-0349">Heme</keyword>
<proteinExistence type="predicted"/>
<dbReference type="GO" id="GO:0020037">
    <property type="term" value="F:heme binding"/>
    <property type="evidence" value="ECO:0007669"/>
    <property type="project" value="InterPro"/>
</dbReference>
<gene>
    <name evidence="5" type="ORF">GTW09_06485</name>
</gene>
<comment type="caution">
    <text evidence="5">The sequence shown here is derived from an EMBL/GenBank/DDBJ whole genome shotgun (WGS) entry which is preliminary data.</text>
</comment>
<evidence type="ECO:0000313" key="5">
    <source>
        <dbReference type="EMBL" id="NDW21160.1"/>
    </source>
</evidence>
<accession>A0A6L9MTQ5</accession>
<dbReference type="Pfam" id="PF11845">
    <property type="entry name" value="Tll0287-like"/>
    <property type="match status" value="1"/>
</dbReference>
<keyword evidence="1 3" id="KW-0479">Metal-binding</keyword>
<dbReference type="RefSeq" id="WP_163110988.1">
    <property type="nucleotide sequence ID" value="NZ_JAAAWP010000003.1"/>
</dbReference>
<dbReference type="InterPro" id="IPR009056">
    <property type="entry name" value="Cyt_c-like_dom"/>
</dbReference>
<sequence length="218" mass="23822">MKNEVKVLSEKCDKQTSHSNKLNLANLSKYICFALVGFSSIASAVQQTTTDLNEQDKRNEARAHAKELGSNLKTRLQEAIKRGGLEAGVEECKLVAEPIAHSLSKEGWTVGRTALRVRNPNNKPDDWETAQLIKFAEQLSENVTGPLEATHVDGKTGEFRYMKAITTGQVCTACHGEQVAPSVLSAIKKAYPEDEATGFKPGSLRGAFTLRYSPTDAE</sequence>
<evidence type="ECO:0000256" key="2">
    <source>
        <dbReference type="ARBA" id="ARBA00023004"/>
    </source>
</evidence>